<dbReference type="Pfam" id="PF10508">
    <property type="entry name" value="Proteasom_PSMB"/>
    <property type="match status" value="1"/>
</dbReference>
<evidence type="ECO:0000313" key="2">
    <source>
        <dbReference type="Proteomes" id="UP000053201"/>
    </source>
</evidence>
<dbReference type="Proteomes" id="UP000053201">
    <property type="component" value="Unassembled WGS sequence"/>
</dbReference>
<evidence type="ECO:0008006" key="3">
    <source>
        <dbReference type="Google" id="ProtNLM"/>
    </source>
</evidence>
<dbReference type="GeneID" id="27689768"/>
<keyword evidence="2" id="KW-1185">Reference proteome</keyword>
<dbReference type="STRING" id="645134.A0A0L0HAR5"/>
<dbReference type="EMBL" id="KQ257461">
    <property type="protein sequence ID" value="KNC98056.1"/>
    <property type="molecule type" value="Genomic_DNA"/>
</dbReference>
<protein>
    <recommendedName>
        <fullName evidence="3">26S proteasome non-ATPase regulatory subunit 5</fullName>
    </recommendedName>
</protein>
<dbReference type="PANTHER" id="PTHR13554">
    <property type="entry name" value="26S PROTEASOME NON-ATPASE REGULATORY SUBUNIT 5-RELATED"/>
    <property type="match status" value="1"/>
</dbReference>
<dbReference type="InterPro" id="IPR016024">
    <property type="entry name" value="ARM-type_fold"/>
</dbReference>
<dbReference type="InterPro" id="IPR011989">
    <property type="entry name" value="ARM-like"/>
</dbReference>
<dbReference type="GO" id="GO:0043248">
    <property type="term" value="P:proteasome assembly"/>
    <property type="evidence" value="ECO:0007669"/>
    <property type="project" value="InterPro"/>
</dbReference>
<dbReference type="AlphaFoldDB" id="A0A0L0HAR5"/>
<dbReference type="OMA" id="WGQEYIS"/>
<sequence length="528" mass="57696">MPTTMPHSTSTGINNSNLQDAVLSEAIAIVRAVPNTPDMQRLATALTTIALALEGVSGDNARDLIARYDLSPEPFIALLPLSHMDDSVQRNIAKIIQRLLQPLSYQEIQSRFGQLIIAGLDDPRGPLRHLALSALEKATDADATINMLIQSPFFVPVLESLAFPDVDVALRVENLLFKIAHSETGLQAILGDDALSILNQLLAESETVKFRVYDLAMRICTISDEVLHQFQSSDLLKSMTEELHSDDVLSRLNAVQIFTKLSESECGNRFLHNANVLVQLAGILETDAGDIDDILVKSAIIKFFGHVAATKPADFVAMHSSLGILDLFDRQLNSDRKELAEPVILAIGNIGSSAEGLVALDEQKTLLNDFIDQINSTTGDLKITGLQSASCLIGVKSSSGAGLSAITHRIFLGIAGEANPLQNLMRYAKAAFEENRVAAYAIFKGMAMHDWGLREINYSYDFVSFLMDRQIEPSVTGKEWKYSVVQAICSNPNANEILDANIIGRFQRYVREGPFYKGVEPVVALESG</sequence>
<dbReference type="VEuPathDB" id="FungiDB:SPPG_06470"/>
<accession>A0A0L0HAR5</accession>
<dbReference type="InterPro" id="IPR019538">
    <property type="entry name" value="PSMD5"/>
</dbReference>
<reference evidence="1 2" key="1">
    <citation type="submission" date="2009-08" db="EMBL/GenBank/DDBJ databases">
        <title>The Genome Sequence of Spizellomyces punctatus strain DAOM BR117.</title>
        <authorList>
            <consortium name="The Broad Institute Genome Sequencing Platform"/>
            <person name="Russ C."/>
            <person name="Cuomo C."/>
            <person name="Shea T."/>
            <person name="Young S.K."/>
            <person name="Zeng Q."/>
            <person name="Koehrsen M."/>
            <person name="Haas B."/>
            <person name="Borodovsky M."/>
            <person name="Guigo R."/>
            <person name="Alvarado L."/>
            <person name="Berlin A."/>
            <person name="Bochicchio J."/>
            <person name="Borenstein D."/>
            <person name="Chapman S."/>
            <person name="Chen Z."/>
            <person name="Engels R."/>
            <person name="Freedman E."/>
            <person name="Gellesch M."/>
            <person name="Goldberg J."/>
            <person name="Griggs A."/>
            <person name="Gujja S."/>
            <person name="Heiman D."/>
            <person name="Hepburn T."/>
            <person name="Howarth C."/>
            <person name="Jen D."/>
            <person name="Larson L."/>
            <person name="Lewis B."/>
            <person name="Mehta T."/>
            <person name="Park D."/>
            <person name="Pearson M."/>
            <person name="Roberts A."/>
            <person name="Saif S."/>
            <person name="Shenoy N."/>
            <person name="Sisk P."/>
            <person name="Stolte C."/>
            <person name="Sykes S."/>
            <person name="Thomson T."/>
            <person name="Walk T."/>
            <person name="White J."/>
            <person name="Yandava C."/>
            <person name="Burger G."/>
            <person name="Gray M.W."/>
            <person name="Holland P.W.H."/>
            <person name="King N."/>
            <person name="Lang F.B.F."/>
            <person name="Roger A.J."/>
            <person name="Ruiz-Trillo I."/>
            <person name="Lander E."/>
            <person name="Nusbaum C."/>
        </authorList>
    </citation>
    <scope>NUCLEOTIDE SEQUENCE [LARGE SCALE GENOMIC DNA]</scope>
    <source>
        <strain evidence="1 2">DAOM BR117</strain>
    </source>
</reference>
<dbReference type="GO" id="GO:0005829">
    <property type="term" value="C:cytosol"/>
    <property type="evidence" value="ECO:0007669"/>
    <property type="project" value="TreeGrafter"/>
</dbReference>
<evidence type="ECO:0000313" key="1">
    <source>
        <dbReference type="EMBL" id="KNC98056.1"/>
    </source>
</evidence>
<dbReference type="Gene3D" id="1.25.10.10">
    <property type="entry name" value="Leucine-rich Repeat Variant"/>
    <property type="match status" value="2"/>
</dbReference>
<dbReference type="InParanoid" id="A0A0L0HAR5"/>
<dbReference type="PANTHER" id="PTHR13554:SF10">
    <property type="entry name" value="26S PROTEASOME NON-ATPASE REGULATORY SUBUNIT 5"/>
    <property type="match status" value="1"/>
</dbReference>
<dbReference type="eggNOG" id="KOG4413">
    <property type="taxonomic scope" value="Eukaryota"/>
</dbReference>
<organism evidence="1 2">
    <name type="scientific">Spizellomyces punctatus (strain DAOM BR117)</name>
    <dbReference type="NCBI Taxonomy" id="645134"/>
    <lineage>
        <taxon>Eukaryota</taxon>
        <taxon>Fungi</taxon>
        <taxon>Fungi incertae sedis</taxon>
        <taxon>Chytridiomycota</taxon>
        <taxon>Chytridiomycota incertae sedis</taxon>
        <taxon>Chytridiomycetes</taxon>
        <taxon>Spizellomycetales</taxon>
        <taxon>Spizellomycetaceae</taxon>
        <taxon>Spizellomyces</taxon>
    </lineage>
</organism>
<name>A0A0L0HAR5_SPIPD</name>
<gene>
    <name evidence="1" type="ORF">SPPG_06470</name>
</gene>
<dbReference type="RefSeq" id="XP_016606096.1">
    <property type="nucleotide sequence ID" value="XM_016754672.1"/>
</dbReference>
<proteinExistence type="predicted"/>
<dbReference type="OrthoDB" id="10250600at2759"/>
<dbReference type="SUPFAM" id="SSF48371">
    <property type="entry name" value="ARM repeat"/>
    <property type="match status" value="1"/>
</dbReference>